<dbReference type="Pfam" id="PF21365">
    <property type="entry name" value="Glyco_hydro_31_3rd"/>
    <property type="match status" value="1"/>
</dbReference>
<dbReference type="PANTHER" id="PTHR43053">
    <property type="entry name" value="GLYCOSIDASE FAMILY 31"/>
    <property type="match status" value="1"/>
</dbReference>
<dbReference type="InterPro" id="IPR017853">
    <property type="entry name" value="GH"/>
</dbReference>
<dbReference type="EMBL" id="SOSA01000016">
    <property type="protein sequence ID" value="THC99529.1"/>
    <property type="molecule type" value="Genomic_DNA"/>
</dbReference>
<dbReference type="InterPro" id="IPR013780">
    <property type="entry name" value="Glyco_hydro_b"/>
</dbReference>
<dbReference type="InterPro" id="IPR050985">
    <property type="entry name" value="Alpha-glycosidase_related"/>
</dbReference>
<keyword evidence="3 4" id="KW-0326">Glycosidase</keyword>
<evidence type="ECO:0000256" key="4">
    <source>
        <dbReference type="RuleBase" id="RU361185"/>
    </source>
</evidence>
<comment type="caution">
    <text evidence="7">The sequence shown here is derived from an EMBL/GenBank/DDBJ whole genome shotgun (WGS) entry which is preliminary data.</text>
</comment>
<reference evidence="7 8" key="1">
    <citation type="submission" date="2019-03" db="EMBL/GenBank/DDBJ databases">
        <title>The genome sequence of a newly discovered highly antifungal drug resistant Aspergillus species, Aspergillus tanneri NIH 1004.</title>
        <authorList>
            <person name="Mounaud S."/>
            <person name="Singh I."/>
            <person name="Joardar V."/>
            <person name="Pakala S."/>
            <person name="Pakala S."/>
            <person name="Venepally P."/>
            <person name="Hoover J."/>
            <person name="Nierman W."/>
            <person name="Chung J."/>
            <person name="Losada L."/>
        </authorList>
    </citation>
    <scope>NUCLEOTIDE SEQUENCE [LARGE SCALE GENOMIC DNA]</scope>
    <source>
        <strain evidence="7 8">NIH1004</strain>
    </source>
</reference>
<evidence type="ECO:0000256" key="1">
    <source>
        <dbReference type="ARBA" id="ARBA00007806"/>
    </source>
</evidence>
<keyword evidence="2 4" id="KW-0378">Hydrolase</keyword>
<dbReference type="VEuPathDB" id="FungiDB:EYZ11_000989"/>
<dbReference type="Pfam" id="PF01055">
    <property type="entry name" value="Glyco_hydro_31_2nd"/>
    <property type="match status" value="2"/>
</dbReference>
<evidence type="ECO:0000313" key="7">
    <source>
        <dbReference type="EMBL" id="THC99529.1"/>
    </source>
</evidence>
<dbReference type="InterPro" id="IPR000322">
    <property type="entry name" value="Glyco_hydro_31_TIM"/>
</dbReference>
<evidence type="ECO:0000259" key="5">
    <source>
        <dbReference type="Pfam" id="PF01055"/>
    </source>
</evidence>
<dbReference type="GO" id="GO:0005975">
    <property type="term" value="P:carbohydrate metabolic process"/>
    <property type="evidence" value="ECO:0007669"/>
    <property type="project" value="InterPro"/>
</dbReference>
<feature type="domain" description="Glycoside hydrolase family 31 TIM barrel" evidence="5">
    <location>
        <begin position="3"/>
        <end position="61"/>
    </location>
</feature>
<evidence type="ECO:0000313" key="8">
    <source>
        <dbReference type="Proteomes" id="UP000308092"/>
    </source>
</evidence>
<accession>A0A4S3JVQ3</accession>
<dbReference type="PANTHER" id="PTHR43053:SF4">
    <property type="entry name" value="MYOGENESIS-REGULATING GLYCOSIDASE"/>
    <property type="match status" value="1"/>
</dbReference>
<sequence>MTNYNWQTVTSFLNGFRDRDILLGFFHFDGFWMKSYQWCDLEFDSEMFPDAANCLRRLKDRALLISRTDGSVWQWDYWQTGMAIVDFTNLDACGWFSSHLRRLMDMGVASQSASHTETSNTTTASTLTGPGGQAFPIHWGGDCESAYQAVAEAFPGGLSLMLSGSNSVSSHPIHGSTGSLRCGSPGSMVKTVSCSSTPSTGKILLMPYILTEALLAYSQGNELMRPMFLEFPEDLNTYPLDTQYMFGRDLLVAPVFLDEGTVTFYVAPHSGGRRGWKCREMGLVAPQDDALDGLELLVNESLTAEAIWAGSVFADDANVKVTWVGY</sequence>
<dbReference type="SUPFAM" id="SSF51011">
    <property type="entry name" value="Glycosyl hydrolase domain"/>
    <property type="match status" value="1"/>
</dbReference>
<dbReference type="STRING" id="1220188.A0A4S3JVQ3"/>
<comment type="similarity">
    <text evidence="1 4">Belongs to the glycosyl hydrolase 31 family.</text>
</comment>
<evidence type="ECO:0000256" key="3">
    <source>
        <dbReference type="ARBA" id="ARBA00023295"/>
    </source>
</evidence>
<organism evidence="7 8">
    <name type="scientific">Aspergillus tanneri</name>
    <dbReference type="NCBI Taxonomy" id="1220188"/>
    <lineage>
        <taxon>Eukaryota</taxon>
        <taxon>Fungi</taxon>
        <taxon>Dikarya</taxon>
        <taxon>Ascomycota</taxon>
        <taxon>Pezizomycotina</taxon>
        <taxon>Eurotiomycetes</taxon>
        <taxon>Eurotiomycetidae</taxon>
        <taxon>Eurotiales</taxon>
        <taxon>Aspergillaceae</taxon>
        <taxon>Aspergillus</taxon>
        <taxon>Aspergillus subgen. Circumdati</taxon>
    </lineage>
</organism>
<dbReference type="Proteomes" id="UP000308092">
    <property type="component" value="Unassembled WGS sequence"/>
</dbReference>
<dbReference type="Gene3D" id="2.60.40.1180">
    <property type="entry name" value="Golgi alpha-mannosidase II"/>
    <property type="match status" value="1"/>
</dbReference>
<name>A0A4S3JVQ3_9EURO</name>
<keyword evidence="8" id="KW-1185">Reference proteome</keyword>
<evidence type="ECO:0000259" key="6">
    <source>
        <dbReference type="Pfam" id="PF21365"/>
    </source>
</evidence>
<dbReference type="SUPFAM" id="SSF51445">
    <property type="entry name" value="(Trans)glycosidases"/>
    <property type="match status" value="1"/>
</dbReference>
<dbReference type="GO" id="GO:0004553">
    <property type="term" value="F:hydrolase activity, hydrolyzing O-glycosyl compounds"/>
    <property type="evidence" value="ECO:0007669"/>
    <property type="project" value="InterPro"/>
</dbReference>
<feature type="domain" description="Glycoside hydrolase family 31 TIM barrel" evidence="5">
    <location>
        <begin position="110"/>
        <end position="169"/>
    </location>
</feature>
<proteinExistence type="inferred from homology"/>
<dbReference type="InterPro" id="IPR048395">
    <property type="entry name" value="Glyco_hydro_31_C"/>
</dbReference>
<evidence type="ECO:0000256" key="2">
    <source>
        <dbReference type="ARBA" id="ARBA00022801"/>
    </source>
</evidence>
<dbReference type="Gene3D" id="3.20.20.80">
    <property type="entry name" value="Glycosidases"/>
    <property type="match status" value="2"/>
</dbReference>
<dbReference type="AlphaFoldDB" id="A0A4S3JVQ3"/>
<gene>
    <name evidence="7" type="ORF">EYZ11_000989</name>
</gene>
<protein>
    <submittedName>
        <fullName evidence="7">Uncharacterized protein</fullName>
    </submittedName>
</protein>
<feature type="domain" description="Glycosyl hydrolase family 31 C-terminal" evidence="6">
    <location>
        <begin position="220"/>
        <end position="267"/>
    </location>
</feature>